<sequence>MVAIFDVLKTAPVVIEQTPFQRNRMSGDAHVSAITSEAQALSTSVAFEHCCTSSSSYSCSERGQTGTSRGSNSLQKFTKAVEKTKRLGKGCANTPRGRCVFLLSDHWLEVFDPLHRCHLKPYLRRWLLSDTSQNFFHWLEHGDGRSLDLEERPRRILEKQRVKYCTPAERDYLEVVVGNDGLLRYKIEAQLVDTGSETLYQPGVDTNEDEPLDGCDQEEAEELAALREQGSDEDSPVRWVVRQGGMEKCLDSCEIQDTPKSSGGGDEKNRWIYVLDMQNRLYINQKLPGRFHHSSFVCGEPLRAAGSISVVSGRISIITAWSGHYRPSHEAFAYVIRYLHDRGVDMSQVRQYFSKSEIPGLKKASRSTKSLSRGSS</sequence>
<dbReference type="PANTHER" id="PTHR31250:SF27">
    <property type="entry name" value="IQ DOMAIN-CONTAINING PROTEIN IQM5"/>
    <property type="match status" value="1"/>
</dbReference>
<comment type="subcellular location">
    <subcellularLocation>
        <location evidence="2">Cytoplasm</location>
    </subcellularLocation>
    <subcellularLocation>
        <location evidence="1">Nucleus</location>
    </subcellularLocation>
</comment>
<dbReference type="GO" id="GO:0005737">
    <property type="term" value="C:cytoplasm"/>
    <property type="evidence" value="ECO:0007669"/>
    <property type="project" value="UniProtKB-SubCell"/>
</dbReference>
<evidence type="ECO:0000313" key="7">
    <source>
        <dbReference type="EMBL" id="JAC69511.1"/>
    </source>
</evidence>
<dbReference type="EMBL" id="GBEZ01016768">
    <property type="protein sequence ID" value="JAC69511.1"/>
    <property type="molecule type" value="Transcribed_RNA"/>
</dbReference>
<evidence type="ECO:0000256" key="2">
    <source>
        <dbReference type="ARBA" id="ARBA00004496"/>
    </source>
</evidence>
<evidence type="ECO:0000256" key="1">
    <source>
        <dbReference type="ARBA" id="ARBA00004123"/>
    </source>
</evidence>
<proteinExistence type="predicted"/>
<dbReference type="InterPro" id="IPR044159">
    <property type="entry name" value="IQM"/>
</dbReference>
<dbReference type="PANTHER" id="PTHR31250">
    <property type="entry name" value="IQ DOMAIN-CONTAINING PROTEIN IQM3"/>
    <property type="match status" value="1"/>
</dbReference>
<evidence type="ECO:0000313" key="6">
    <source>
        <dbReference type="EMBL" id="JAC66528.1"/>
    </source>
</evidence>
<evidence type="ECO:0000256" key="5">
    <source>
        <dbReference type="SAM" id="MobiDB-lite"/>
    </source>
</evidence>
<reference evidence="6" key="1">
    <citation type="submission" date="2014-05" db="EMBL/GenBank/DDBJ databases">
        <title>The transcriptome of the halophilic microalga Tetraselmis sp. GSL018 isolated from the Great Salt Lake, Utah.</title>
        <authorList>
            <person name="Jinkerson R.E."/>
            <person name="D'Adamo S."/>
            <person name="Posewitz M.C."/>
        </authorList>
    </citation>
    <scope>NUCLEOTIDE SEQUENCE</scope>
    <source>
        <strain evidence="6">GSL018</strain>
    </source>
</reference>
<gene>
    <name evidence="6" type="ORF">TSPGSL018_13446</name>
    <name evidence="7" type="ORF">TSPGSL018_6195</name>
</gene>
<dbReference type="AlphaFoldDB" id="A0A061R3H9"/>
<organism evidence="6">
    <name type="scientific">Tetraselmis sp. GSL018</name>
    <dbReference type="NCBI Taxonomy" id="582737"/>
    <lineage>
        <taxon>Eukaryota</taxon>
        <taxon>Viridiplantae</taxon>
        <taxon>Chlorophyta</taxon>
        <taxon>core chlorophytes</taxon>
        <taxon>Chlorodendrophyceae</taxon>
        <taxon>Chlorodendrales</taxon>
        <taxon>Chlorodendraceae</taxon>
        <taxon>Tetraselmis</taxon>
    </lineage>
</organism>
<keyword evidence="3" id="KW-0963">Cytoplasm</keyword>
<keyword evidence="4" id="KW-0539">Nucleus</keyword>
<name>A0A061R3H9_9CHLO</name>
<protein>
    <submittedName>
        <fullName evidence="6">Calmodulin-binding protein</fullName>
    </submittedName>
</protein>
<dbReference type="EMBL" id="GBEZ01020110">
    <property type="protein sequence ID" value="JAC66528.1"/>
    <property type="molecule type" value="Transcribed_RNA"/>
</dbReference>
<accession>A0A061R3H9</accession>
<dbReference type="GO" id="GO:0005634">
    <property type="term" value="C:nucleus"/>
    <property type="evidence" value="ECO:0007669"/>
    <property type="project" value="UniProtKB-SubCell"/>
</dbReference>
<evidence type="ECO:0000256" key="3">
    <source>
        <dbReference type="ARBA" id="ARBA00022490"/>
    </source>
</evidence>
<feature type="region of interest" description="Disordered" evidence="5">
    <location>
        <begin position="54"/>
        <end position="74"/>
    </location>
</feature>
<feature type="compositionally biased region" description="Polar residues" evidence="5">
    <location>
        <begin position="61"/>
        <end position="74"/>
    </location>
</feature>
<evidence type="ECO:0000256" key="4">
    <source>
        <dbReference type="ARBA" id="ARBA00023242"/>
    </source>
</evidence>